<dbReference type="AlphaFoldDB" id="A0A498JS74"/>
<evidence type="ECO:0000313" key="2">
    <source>
        <dbReference type="Proteomes" id="UP000290289"/>
    </source>
</evidence>
<accession>A0A498JS74</accession>
<name>A0A498JS74_MALDO</name>
<gene>
    <name evidence="1" type="ORF">DVH24_010221</name>
</gene>
<sequence>MGFGIAFHFFGIPIPNQKIYIYIYIFFNYKRIISTVDCFGFNLCRRFVFRSDDNISLLYSSVHLFRSAAVSLRPSPTSSLTLSNSDQPPTHHHTILLSLTLQPSFPHFLRRYTSLISTSLDLRDQPRRQWSHGHRQHLHPHLRGRRLHSPPQELALFELHQAPQPRHQKPLLLFRASNQNCFASNSLLMLFRYGFSLVRMDKFVESLPMRIINPAIEEIMVLFSP</sequence>
<dbReference type="Proteomes" id="UP000290289">
    <property type="component" value="Chromosome 5"/>
</dbReference>
<reference evidence="1 2" key="1">
    <citation type="submission" date="2018-10" db="EMBL/GenBank/DDBJ databases">
        <title>A high-quality apple genome assembly.</title>
        <authorList>
            <person name="Hu J."/>
        </authorList>
    </citation>
    <scope>NUCLEOTIDE SEQUENCE [LARGE SCALE GENOMIC DNA]</scope>
    <source>
        <strain evidence="2">cv. HFTH1</strain>
        <tissue evidence="1">Young leaf</tissue>
    </source>
</reference>
<comment type="caution">
    <text evidence="1">The sequence shown here is derived from an EMBL/GenBank/DDBJ whole genome shotgun (WGS) entry which is preliminary data.</text>
</comment>
<proteinExistence type="predicted"/>
<protein>
    <submittedName>
        <fullName evidence="1">Uncharacterized protein</fullName>
    </submittedName>
</protein>
<keyword evidence="2" id="KW-1185">Reference proteome</keyword>
<dbReference type="EMBL" id="RDQH01000331">
    <property type="protein sequence ID" value="RXH97896.1"/>
    <property type="molecule type" value="Genomic_DNA"/>
</dbReference>
<evidence type="ECO:0000313" key="1">
    <source>
        <dbReference type="EMBL" id="RXH97896.1"/>
    </source>
</evidence>
<organism evidence="1 2">
    <name type="scientific">Malus domestica</name>
    <name type="common">Apple</name>
    <name type="synonym">Pyrus malus</name>
    <dbReference type="NCBI Taxonomy" id="3750"/>
    <lineage>
        <taxon>Eukaryota</taxon>
        <taxon>Viridiplantae</taxon>
        <taxon>Streptophyta</taxon>
        <taxon>Embryophyta</taxon>
        <taxon>Tracheophyta</taxon>
        <taxon>Spermatophyta</taxon>
        <taxon>Magnoliopsida</taxon>
        <taxon>eudicotyledons</taxon>
        <taxon>Gunneridae</taxon>
        <taxon>Pentapetalae</taxon>
        <taxon>rosids</taxon>
        <taxon>fabids</taxon>
        <taxon>Rosales</taxon>
        <taxon>Rosaceae</taxon>
        <taxon>Amygdaloideae</taxon>
        <taxon>Maleae</taxon>
        <taxon>Malus</taxon>
    </lineage>
</organism>